<keyword evidence="7" id="KW-0406">Ion transport</keyword>
<dbReference type="InterPro" id="IPR003593">
    <property type="entry name" value="AAA+_ATPase"/>
</dbReference>
<dbReference type="EMBL" id="CP046400">
    <property type="protein sequence ID" value="QGY38918.1"/>
    <property type="molecule type" value="Genomic_DNA"/>
</dbReference>
<dbReference type="RefSeq" id="WP_158946129.1">
    <property type="nucleotide sequence ID" value="NZ_CP046400.1"/>
</dbReference>
<gene>
    <name evidence="10" type="ORF">GM415_01785</name>
</gene>
<feature type="domain" description="ABC transporter" evidence="9">
    <location>
        <begin position="3"/>
        <end position="228"/>
    </location>
</feature>
<dbReference type="PANTHER" id="PTHR42781">
    <property type="entry name" value="SPERMIDINE/PUTRESCINE IMPORT ATP-BINDING PROTEIN POTA"/>
    <property type="match status" value="1"/>
</dbReference>
<proteinExistence type="predicted"/>
<evidence type="ECO:0000256" key="6">
    <source>
        <dbReference type="ARBA" id="ARBA00023004"/>
    </source>
</evidence>
<dbReference type="Gene3D" id="3.40.50.300">
    <property type="entry name" value="P-loop containing nucleotide triphosphate hydrolases"/>
    <property type="match status" value="1"/>
</dbReference>
<dbReference type="Proteomes" id="UP000428328">
    <property type="component" value="Chromosome"/>
</dbReference>
<dbReference type="SUPFAM" id="SSF52540">
    <property type="entry name" value="P-loop containing nucleoside triphosphate hydrolases"/>
    <property type="match status" value="1"/>
</dbReference>
<dbReference type="InterPro" id="IPR050093">
    <property type="entry name" value="ABC_SmlMolc_Importer"/>
</dbReference>
<evidence type="ECO:0000256" key="7">
    <source>
        <dbReference type="ARBA" id="ARBA00023065"/>
    </source>
</evidence>
<keyword evidence="8" id="KW-0472">Membrane</keyword>
<dbReference type="InterPro" id="IPR008995">
    <property type="entry name" value="Mo/tungstate-bd_C_term_dom"/>
</dbReference>
<dbReference type="InterPro" id="IPR027417">
    <property type="entry name" value="P-loop_NTPase"/>
</dbReference>
<dbReference type="GO" id="GO:0043190">
    <property type="term" value="C:ATP-binding cassette (ABC) transporter complex"/>
    <property type="evidence" value="ECO:0007669"/>
    <property type="project" value="InterPro"/>
</dbReference>
<keyword evidence="11" id="KW-1185">Reference proteome</keyword>
<dbReference type="InterPro" id="IPR015853">
    <property type="entry name" value="ABC_transpr_FbpC"/>
</dbReference>
<organism evidence="10 11">
    <name type="scientific">Pseudodesulfovibrio cashew</name>
    <dbReference type="NCBI Taxonomy" id="2678688"/>
    <lineage>
        <taxon>Bacteria</taxon>
        <taxon>Pseudomonadati</taxon>
        <taxon>Thermodesulfobacteriota</taxon>
        <taxon>Desulfovibrionia</taxon>
        <taxon>Desulfovibrionales</taxon>
        <taxon>Desulfovibrionaceae</taxon>
    </lineage>
</organism>
<evidence type="ECO:0000256" key="8">
    <source>
        <dbReference type="ARBA" id="ARBA00023136"/>
    </source>
</evidence>
<dbReference type="SMART" id="SM00382">
    <property type="entry name" value="AAA"/>
    <property type="match status" value="1"/>
</dbReference>
<protein>
    <submittedName>
        <fullName evidence="10">ATP-binding cassette domain-containing protein</fullName>
    </submittedName>
</protein>
<dbReference type="PROSITE" id="PS50893">
    <property type="entry name" value="ABC_TRANSPORTER_2"/>
    <property type="match status" value="1"/>
</dbReference>
<dbReference type="SUPFAM" id="SSF50331">
    <property type="entry name" value="MOP-like"/>
    <property type="match status" value="1"/>
</dbReference>
<dbReference type="Pfam" id="PF08402">
    <property type="entry name" value="TOBE_2"/>
    <property type="match status" value="1"/>
</dbReference>
<evidence type="ECO:0000256" key="2">
    <source>
        <dbReference type="ARBA" id="ARBA00022475"/>
    </source>
</evidence>
<keyword evidence="5 10" id="KW-0067">ATP-binding</keyword>
<evidence type="ECO:0000256" key="1">
    <source>
        <dbReference type="ARBA" id="ARBA00022448"/>
    </source>
</evidence>
<dbReference type="GO" id="GO:0015408">
    <property type="term" value="F:ABC-type ferric iron transporter activity"/>
    <property type="evidence" value="ECO:0007669"/>
    <property type="project" value="InterPro"/>
</dbReference>
<keyword evidence="3" id="KW-0410">Iron transport</keyword>
<dbReference type="GO" id="GO:0016887">
    <property type="term" value="F:ATP hydrolysis activity"/>
    <property type="evidence" value="ECO:0007669"/>
    <property type="project" value="InterPro"/>
</dbReference>
<dbReference type="InterPro" id="IPR003439">
    <property type="entry name" value="ABC_transporter-like_ATP-bd"/>
</dbReference>
<sequence>MVLRVENVSKAYDGRPVLRDVSFSVSKGSVTSLIGPSGVGKTTLLKIIAGLETPDAGTLSFAEPPSREHPAILVFQDYLLFPNLTVFENVAFGLRARKVARKEIERRVMELLDHFQLADKRREYPATLSAGQRQRVAIARAMVVNPTLLLLDEPFANLDRNLKLHTAEFIRDTQKTFGVTTIAVTHDQEEAFLMSDTVGVMLDGSLAQFAPAREVFLDPAGLEVARFLGPVNILPEGLARRLGVARKDGTWYVRPEHLLLTPRPDGMGVVTEAVFAGHLVRYTVDADGTELTIFSNDTTVRIGERVGLAVNKPEENRP</sequence>
<accession>A0A6I6JCW4</accession>
<dbReference type="PROSITE" id="PS00211">
    <property type="entry name" value="ABC_TRANSPORTER_1"/>
    <property type="match status" value="1"/>
</dbReference>
<keyword evidence="4" id="KW-0547">Nucleotide-binding</keyword>
<dbReference type="FunFam" id="3.40.50.300:FF:000425">
    <property type="entry name" value="Probable ABC transporter, ATP-binding subunit"/>
    <property type="match status" value="1"/>
</dbReference>
<reference evidence="10 11" key="1">
    <citation type="submission" date="2019-11" db="EMBL/GenBank/DDBJ databases">
        <authorList>
            <person name="Zheng R.K."/>
            <person name="Sun C.M."/>
        </authorList>
    </citation>
    <scope>NUCLEOTIDE SEQUENCE [LARGE SCALE GENOMIC DNA]</scope>
    <source>
        <strain evidence="10 11">SRB007</strain>
    </source>
</reference>
<dbReference type="Pfam" id="PF00005">
    <property type="entry name" value="ABC_tran"/>
    <property type="match status" value="1"/>
</dbReference>
<evidence type="ECO:0000256" key="3">
    <source>
        <dbReference type="ARBA" id="ARBA00022496"/>
    </source>
</evidence>
<dbReference type="InterPro" id="IPR013611">
    <property type="entry name" value="Transp-assoc_OB_typ2"/>
</dbReference>
<dbReference type="AlphaFoldDB" id="A0A6I6JCW4"/>
<keyword evidence="6" id="KW-0408">Iron</keyword>
<evidence type="ECO:0000313" key="11">
    <source>
        <dbReference type="Proteomes" id="UP000428328"/>
    </source>
</evidence>
<keyword evidence="1" id="KW-0813">Transport</keyword>
<evidence type="ECO:0000313" key="10">
    <source>
        <dbReference type="EMBL" id="QGY38918.1"/>
    </source>
</evidence>
<name>A0A6I6JCW4_9BACT</name>
<evidence type="ECO:0000259" key="9">
    <source>
        <dbReference type="PROSITE" id="PS50893"/>
    </source>
</evidence>
<dbReference type="PANTHER" id="PTHR42781:SF4">
    <property type="entry name" value="SPERMIDINE_PUTRESCINE IMPORT ATP-BINDING PROTEIN POTA"/>
    <property type="match status" value="1"/>
</dbReference>
<dbReference type="GO" id="GO:0015697">
    <property type="term" value="P:quaternary ammonium group transport"/>
    <property type="evidence" value="ECO:0007669"/>
    <property type="project" value="UniProtKB-ARBA"/>
</dbReference>
<dbReference type="GO" id="GO:0005524">
    <property type="term" value="F:ATP binding"/>
    <property type="evidence" value="ECO:0007669"/>
    <property type="project" value="UniProtKB-KW"/>
</dbReference>
<keyword evidence="2" id="KW-1003">Cell membrane</keyword>
<dbReference type="KEGG" id="psel:GM415_01785"/>
<evidence type="ECO:0000256" key="5">
    <source>
        <dbReference type="ARBA" id="ARBA00022840"/>
    </source>
</evidence>
<dbReference type="InterPro" id="IPR017871">
    <property type="entry name" value="ABC_transporter-like_CS"/>
</dbReference>
<dbReference type="CDD" id="cd03259">
    <property type="entry name" value="ABC_Carb_Solutes_like"/>
    <property type="match status" value="1"/>
</dbReference>
<evidence type="ECO:0000256" key="4">
    <source>
        <dbReference type="ARBA" id="ARBA00022741"/>
    </source>
</evidence>